<dbReference type="PANTHER" id="PTHR30386:SF28">
    <property type="entry name" value="EXPORTED PROTEIN"/>
    <property type="match status" value="1"/>
</dbReference>
<name>A0A0D0KRF1_AGRTU</name>
<comment type="caution">
    <text evidence="2">The sequence shown here is derived from an EMBL/GenBank/DDBJ whole genome shotgun (WGS) entry which is preliminary data.</text>
</comment>
<dbReference type="PRINTS" id="PR01490">
    <property type="entry name" value="RTXTOXIND"/>
</dbReference>
<dbReference type="Gene3D" id="2.40.50.100">
    <property type="match status" value="1"/>
</dbReference>
<evidence type="ECO:0000313" key="3">
    <source>
        <dbReference type="Proteomes" id="UP000035017"/>
    </source>
</evidence>
<dbReference type="EMBL" id="JXQV01000027">
    <property type="protein sequence ID" value="KIP99510.1"/>
    <property type="molecule type" value="Genomic_DNA"/>
</dbReference>
<protein>
    <recommendedName>
        <fullName evidence="1">AprE-like beta-barrel domain-containing protein</fullName>
    </recommendedName>
</protein>
<dbReference type="Proteomes" id="UP000035017">
    <property type="component" value="Unassembled WGS sequence"/>
</dbReference>
<evidence type="ECO:0000259" key="1">
    <source>
        <dbReference type="Pfam" id="PF26002"/>
    </source>
</evidence>
<dbReference type="Gene3D" id="2.40.30.170">
    <property type="match status" value="1"/>
</dbReference>
<reference evidence="2 3" key="1">
    <citation type="submission" date="2014-12" db="EMBL/GenBank/DDBJ databases">
        <title>16Stimator: statistical estimation of ribosomal gene copy numbers from draft genome assemblies.</title>
        <authorList>
            <person name="Perisin M.A."/>
            <person name="Vetter M."/>
            <person name="Gilbert J.A."/>
            <person name="Bergelson J."/>
        </authorList>
    </citation>
    <scope>NUCLEOTIDE SEQUENCE [LARGE SCALE GENOMIC DNA]</scope>
    <source>
        <strain evidence="2 3">MEJ076</strain>
    </source>
</reference>
<gene>
    <name evidence="2" type="ORF">RU07_18715</name>
</gene>
<evidence type="ECO:0000313" key="2">
    <source>
        <dbReference type="EMBL" id="KIP99510.1"/>
    </source>
</evidence>
<dbReference type="PANTHER" id="PTHR30386">
    <property type="entry name" value="MEMBRANE FUSION SUBUNIT OF EMRAB-TOLC MULTIDRUG EFFLUX PUMP"/>
    <property type="match status" value="1"/>
</dbReference>
<feature type="domain" description="AprE-like beta-barrel" evidence="1">
    <location>
        <begin position="265"/>
        <end position="360"/>
    </location>
</feature>
<dbReference type="Pfam" id="PF26002">
    <property type="entry name" value="Beta-barrel_AprE"/>
    <property type="match status" value="1"/>
</dbReference>
<dbReference type="InterPro" id="IPR058982">
    <property type="entry name" value="Beta-barrel_AprE"/>
</dbReference>
<dbReference type="AlphaFoldDB" id="A0A0D0KRF1"/>
<dbReference type="SUPFAM" id="SSF56954">
    <property type="entry name" value="Outer membrane efflux proteins (OEP)"/>
    <property type="match status" value="1"/>
</dbReference>
<proteinExistence type="predicted"/>
<dbReference type="SUPFAM" id="SSF51230">
    <property type="entry name" value="Single hybrid motif"/>
    <property type="match status" value="1"/>
</dbReference>
<sequence>MFSVVVLLIVVFLMTASFSRREKAVGFLVAQPQIIRIVAPRSGKIQKIMVTEGQQVKRGDVLLIVDPDPSMVNGRPSAQVEIENIKKARAEISDRIGIIRAQSEAKQKEISARTEAIMSQMAALNNGLVLQKRTIELISDQLTTGSKLVNSGSISTAELQRRETSLQDARLNEQTLLYTVGQNEAMLAELRGQLQQIPIEARLKISELKQGQLELTQREADANGKLASQVIAANDGFVDTLLTSEDQNVEGGSPIISILPETTTLLAEMYVPSKAIVFVEAKQNVRIAYDAFPYAKYGFAGGKVTSVANTVLRPDEIRKPVTPSGPTFRVMVELDRQDMISDGKTLRLRPGLTLNADIVTDRQPLAHWIIRSVAQLWARI</sequence>
<dbReference type="InterPro" id="IPR011053">
    <property type="entry name" value="Single_hybrid_motif"/>
</dbReference>
<dbReference type="InterPro" id="IPR050739">
    <property type="entry name" value="MFP"/>
</dbReference>
<organism evidence="2 3">
    <name type="scientific">Agrobacterium tumefaciens</name>
    <dbReference type="NCBI Taxonomy" id="358"/>
    <lineage>
        <taxon>Bacteria</taxon>
        <taxon>Pseudomonadati</taxon>
        <taxon>Pseudomonadota</taxon>
        <taxon>Alphaproteobacteria</taxon>
        <taxon>Hyphomicrobiales</taxon>
        <taxon>Rhizobiaceae</taxon>
        <taxon>Rhizobium/Agrobacterium group</taxon>
        <taxon>Agrobacterium</taxon>
        <taxon>Agrobacterium tumefaciens complex</taxon>
    </lineage>
</organism>
<accession>A0A0D0KRF1</accession>